<evidence type="ECO:0000313" key="2">
    <source>
        <dbReference type="Proteomes" id="UP000260005"/>
    </source>
</evidence>
<sequence length="732" mass="83301">MAIYYNILYPPLVPITHPAFELGKPTDTFRLFFEPAVGNKISDFKGGFIRIRNAETEKSALLPVGEGYLDDFIPFRNPFAEYIDLKDPSKNIIQPTGYNTTMPYVQKNANGEYFIDIKQEAFTMSGAEKDVRYKMQIMLTTDWLSSTKPNGRGHIQTYSSDVQQYVNIDKTTYFGGNLISKGLSEWSTISLISPVSEAIYELQFDGNNIFSPIFEFVGSNIQENIRNNTMANYLKAYRIDIYRANGDEKELFIDSSDWIIGQEPSNIEIRWQNVVELEDKNKYIVELSIQTAWDLRKTFTYHVTTQFEGSLFRGTVSVENDHDNARSKIKLNIKTPLQWGPKENFEISLNDREFADANGEVSVLEGIDFFNKQAAIAGEMIVSGINPIKTWEAKEDRWFFRLKGPEISTINPYQEEYLMYAHAAPLGKDKASEGPYEDDIIINPVIESPSGDIYLTYLDSSKTPTTEGGIVGGMGGIVTIPSEDLPSSHTFFYLEDENQQLWKTTVTINGEFVTEKSHEKDPTEFLKPVCFFDSYHNILVVPRVETDGTIVLDTVYENYVLGENVRPMYLNEFRFVKRVYALELGRKTLLTTQTYKAYMNDFNKKLNKWVKIQPTRKYYMYFSCIDGQIRLIVRDLSADDSQNSLDRFTLTYSEGFMNSVGISSDMFLTTTGLGSDFLPKVDLSGKEVPYTITADERGVLGTDVGNISAATTRSRDLLTSDIEELKSKGEIE</sequence>
<accession>A0A249XXX1</accession>
<proteinExistence type="predicted"/>
<dbReference type="EMBL" id="MF001358">
    <property type="protein sequence ID" value="ASZ76818.1"/>
    <property type="molecule type" value="Genomic_DNA"/>
</dbReference>
<keyword evidence="2" id="KW-1185">Reference proteome</keyword>
<protein>
    <submittedName>
        <fullName evidence="1">Uncharacterized protein</fullName>
    </submittedName>
</protein>
<name>A0A249XXX1_9CAUD</name>
<evidence type="ECO:0000313" key="1">
    <source>
        <dbReference type="EMBL" id="ASZ76818.1"/>
    </source>
</evidence>
<reference evidence="1 2" key="1">
    <citation type="submission" date="2017-04" db="EMBL/GenBank/DDBJ databases">
        <title>Complete Genome Sequence of Lytic Bacteriophage EF1 Infecting Enterococcus faecalis Isolates.</title>
        <authorList>
            <person name="Kim D."/>
            <person name="Kim Y.J."/>
            <person name="Han B.K."/>
            <person name="Kim H."/>
        </authorList>
    </citation>
    <scope>NUCLEOTIDE SEQUENCE [LARGE SCALE GENOMIC DNA]</scope>
</reference>
<dbReference type="Proteomes" id="UP000260005">
    <property type="component" value="Segment"/>
</dbReference>
<organism evidence="1 2">
    <name type="scientific">Enterococcus phage EF1</name>
    <dbReference type="NCBI Taxonomy" id="2025813"/>
    <lineage>
        <taxon>Viruses</taxon>
        <taxon>Duplodnaviria</taxon>
        <taxon>Heunggongvirae</taxon>
        <taxon>Uroviricota</taxon>
        <taxon>Caudoviricetes</taxon>
    </lineage>
</organism>